<dbReference type="PROSITE" id="PS50404">
    <property type="entry name" value="GST_NTER"/>
    <property type="match status" value="1"/>
</dbReference>
<dbReference type="SFLD" id="SFLDS00019">
    <property type="entry name" value="Glutathione_Transferase_(cytos"/>
    <property type="match status" value="1"/>
</dbReference>
<dbReference type="Pfam" id="PF13410">
    <property type="entry name" value="GST_C_2"/>
    <property type="match status" value="1"/>
</dbReference>
<dbReference type="SUPFAM" id="SSF52833">
    <property type="entry name" value="Thioredoxin-like"/>
    <property type="match status" value="1"/>
</dbReference>
<feature type="domain" description="GST C-terminal" evidence="2">
    <location>
        <begin position="88"/>
        <end position="208"/>
    </location>
</feature>
<dbReference type="InterPro" id="IPR010987">
    <property type="entry name" value="Glutathione-S-Trfase_C-like"/>
</dbReference>
<feature type="domain" description="GST N-terminal" evidence="1">
    <location>
        <begin position="2"/>
        <end position="85"/>
    </location>
</feature>
<evidence type="ECO:0000313" key="4">
    <source>
        <dbReference type="Proteomes" id="UP000294862"/>
    </source>
</evidence>
<evidence type="ECO:0000259" key="2">
    <source>
        <dbReference type="PROSITE" id="PS50405"/>
    </source>
</evidence>
<dbReference type="SUPFAM" id="SSF47616">
    <property type="entry name" value="GST C-terminal domain-like"/>
    <property type="match status" value="1"/>
</dbReference>
<reference evidence="3 4" key="1">
    <citation type="journal article" date="2015" name="Stand. Genomic Sci.">
        <title>Genomic Encyclopedia of Bacterial and Archaeal Type Strains, Phase III: the genomes of soil and plant-associated and newly described type strains.</title>
        <authorList>
            <person name="Whitman W.B."/>
            <person name="Woyke T."/>
            <person name="Klenk H.P."/>
            <person name="Zhou Y."/>
            <person name="Lilburn T.G."/>
            <person name="Beck B.J."/>
            <person name="De Vos P."/>
            <person name="Vandamme P."/>
            <person name="Eisen J.A."/>
            <person name="Garrity G."/>
            <person name="Hugenholtz P."/>
            <person name="Kyrpides N.C."/>
        </authorList>
    </citation>
    <scope>NUCLEOTIDE SEQUENCE [LARGE SCALE GENOMIC DNA]</scope>
    <source>
        <strain evidence="3 4">A3</strain>
    </source>
</reference>
<sequence>MTVPVLHCHRESGHSYKVALALRLMAVPFEQRAVDLNAPREQRDEAFRAVSLFGEVPVLVDEDGLAVCQSNVILDHAARRYGKLDGRTPAQRTRVREWLAWEANRLAMSFPHLRFSRRFTRADPALEAWWAQRMHADFDRLELELQARPFVAGDAPTIADISCCGYLFWTDQAGVDLAPWPALVAWLERIRSLPGWLAPYDLLVASPPIAAGTRT</sequence>
<dbReference type="InterPro" id="IPR040079">
    <property type="entry name" value="Glutathione_S-Trfase"/>
</dbReference>
<evidence type="ECO:0000259" key="1">
    <source>
        <dbReference type="PROSITE" id="PS50404"/>
    </source>
</evidence>
<dbReference type="PANTHER" id="PTHR44051">
    <property type="entry name" value="GLUTATHIONE S-TRANSFERASE-RELATED"/>
    <property type="match status" value="1"/>
</dbReference>
<dbReference type="RefSeq" id="WP_199222795.1">
    <property type="nucleotide sequence ID" value="NZ_JACGXM010000015.1"/>
</dbReference>
<organism evidence="3 4">
    <name type="scientific">Dokdonella fugitiva</name>
    <dbReference type="NCBI Taxonomy" id="328517"/>
    <lineage>
        <taxon>Bacteria</taxon>
        <taxon>Pseudomonadati</taxon>
        <taxon>Pseudomonadota</taxon>
        <taxon>Gammaproteobacteria</taxon>
        <taxon>Lysobacterales</taxon>
        <taxon>Rhodanobacteraceae</taxon>
        <taxon>Dokdonella</taxon>
    </lineage>
</organism>
<dbReference type="PROSITE" id="PS50405">
    <property type="entry name" value="GST_CTER"/>
    <property type="match status" value="1"/>
</dbReference>
<name>A0A4R2I2H8_9GAMM</name>
<evidence type="ECO:0000313" key="3">
    <source>
        <dbReference type="EMBL" id="TCO38293.1"/>
    </source>
</evidence>
<gene>
    <name evidence="3" type="ORF">EV148_108131</name>
</gene>
<dbReference type="Proteomes" id="UP000294862">
    <property type="component" value="Unassembled WGS sequence"/>
</dbReference>
<protein>
    <submittedName>
        <fullName evidence="3">Glutathione S-transferase</fullName>
    </submittedName>
</protein>
<dbReference type="InterPro" id="IPR036249">
    <property type="entry name" value="Thioredoxin-like_sf"/>
</dbReference>
<dbReference type="Pfam" id="PF13409">
    <property type="entry name" value="GST_N_2"/>
    <property type="match status" value="1"/>
</dbReference>
<dbReference type="Gene3D" id="1.20.1050.10">
    <property type="match status" value="1"/>
</dbReference>
<proteinExistence type="predicted"/>
<dbReference type="GO" id="GO:0016740">
    <property type="term" value="F:transferase activity"/>
    <property type="evidence" value="ECO:0007669"/>
    <property type="project" value="UniProtKB-KW"/>
</dbReference>
<keyword evidence="4" id="KW-1185">Reference proteome</keyword>
<dbReference type="InterPro" id="IPR036282">
    <property type="entry name" value="Glutathione-S-Trfase_C_sf"/>
</dbReference>
<dbReference type="EMBL" id="SLWQ01000008">
    <property type="protein sequence ID" value="TCO38293.1"/>
    <property type="molecule type" value="Genomic_DNA"/>
</dbReference>
<dbReference type="PANTHER" id="PTHR44051:SF2">
    <property type="entry name" value="HYPOTHETICAL GLUTATHIONE S-TRANSFERASE LIKE PROTEIN"/>
    <property type="match status" value="1"/>
</dbReference>
<accession>A0A4R2I2H8</accession>
<dbReference type="SFLD" id="SFLDG00358">
    <property type="entry name" value="Main_(cytGST)"/>
    <property type="match status" value="1"/>
</dbReference>
<dbReference type="AlphaFoldDB" id="A0A4R2I2H8"/>
<dbReference type="InterPro" id="IPR004045">
    <property type="entry name" value="Glutathione_S-Trfase_N"/>
</dbReference>
<keyword evidence="3" id="KW-0808">Transferase</keyword>
<dbReference type="Gene3D" id="3.40.30.10">
    <property type="entry name" value="Glutaredoxin"/>
    <property type="match status" value="1"/>
</dbReference>
<comment type="caution">
    <text evidence="3">The sequence shown here is derived from an EMBL/GenBank/DDBJ whole genome shotgun (WGS) entry which is preliminary data.</text>
</comment>